<evidence type="ECO:0000313" key="4">
    <source>
        <dbReference type="Proteomes" id="UP000076205"/>
    </source>
</evidence>
<gene>
    <name evidence="3" type="primary">mshA_2</name>
    <name evidence="3" type="ORF">SAMEA2273352_05185</name>
</gene>
<dbReference type="GO" id="GO:1901135">
    <property type="term" value="P:carbohydrate derivative metabolic process"/>
    <property type="evidence" value="ECO:0007669"/>
    <property type="project" value="UniProtKB-ARBA"/>
</dbReference>
<dbReference type="InterPro" id="IPR028098">
    <property type="entry name" value="Glyco_trans_4-like_N"/>
</dbReference>
<dbReference type="Gene3D" id="3.40.50.2000">
    <property type="entry name" value="Glycogen Phosphorylase B"/>
    <property type="match status" value="2"/>
</dbReference>
<sequence>MKNKKICLFINALHNSGGTERIITVLANELTKINYEVHIVTILKNSKPFFHLNEEINLVSLCNYESLTSHWDRLKIILALRKYLQNYEINTVITVDSLLCIYSLPAVLFTDIRHICWEHFNFKIDLGVKTRSLARQLSGLFSDEIVVLSEKDRKYWQENLWLNKSKLQVIYNASQFQITTNDYPVESKNILSVGRLTDQKGFDLLIQAWEEVHNEFPDWTLTIIGSGPNKDSLENLATELSLNTSIKFIAATQNITDYYQNCAFLCLPSRYEGFGLVLIEAMSFGVPAIAFDCDCGPSEILDMDNGILVPNENIKIFAESLRLMISQKVLRINMSNNAKLKANAFTVKRFRDRWNTILKNEKV</sequence>
<dbReference type="Proteomes" id="UP000076205">
    <property type="component" value="Unassembled WGS sequence"/>
</dbReference>
<evidence type="ECO:0000259" key="1">
    <source>
        <dbReference type="Pfam" id="PF00534"/>
    </source>
</evidence>
<dbReference type="RefSeq" id="WP_050019402.1">
    <property type="nucleotide sequence ID" value="NZ_CAXWYH010000001.1"/>
</dbReference>
<dbReference type="Pfam" id="PF13439">
    <property type="entry name" value="Glyco_transf_4"/>
    <property type="match status" value="1"/>
</dbReference>
<dbReference type="PANTHER" id="PTHR12526">
    <property type="entry name" value="GLYCOSYLTRANSFERASE"/>
    <property type="match status" value="1"/>
</dbReference>
<dbReference type="EMBL" id="FJYW01000029">
    <property type="protein sequence ID" value="CZY49959.1"/>
    <property type="molecule type" value="Genomic_DNA"/>
</dbReference>
<evidence type="ECO:0000313" key="3">
    <source>
        <dbReference type="EMBL" id="CZY49959.1"/>
    </source>
</evidence>
<dbReference type="AlphaFoldDB" id="A0A822X4B5"/>
<accession>A0A822X4B5</accession>
<organism evidence="3 4">
    <name type="scientific">Enterobacter hormaechei</name>
    <dbReference type="NCBI Taxonomy" id="158836"/>
    <lineage>
        <taxon>Bacteria</taxon>
        <taxon>Pseudomonadati</taxon>
        <taxon>Pseudomonadota</taxon>
        <taxon>Gammaproteobacteria</taxon>
        <taxon>Enterobacterales</taxon>
        <taxon>Enterobacteriaceae</taxon>
        <taxon>Enterobacter</taxon>
        <taxon>Enterobacter cloacae complex</taxon>
    </lineage>
</organism>
<feature type="domain" description="Glycosyltransferase subfamily 4-like N-terminal" evidence="2">
    <location>
        <begin position="17"/>
        <end position="172"/>
    </location>
</feature>
<keyword evidence="3" id="KW-0808">Transferase</keyword>
<proteinExistence type="predicted"/>
<dbReference type="InterPro" id="IPR001296">
    <property type="entry name" value="Glyco_trans_1"/>
</dbReference>
<dbReference type="Pfam" id="PF00534">
    <property type="entry name" value="Glycos_transf_1"/>
    <property type="match status" value="1"/>
</dbReference>
<dbReference type="PANTHER" id="PTHR12526:SF630">
    <property type="entry name" value="GLYCOSYLTRANSFERASE"/>
    <property type="match status" value="1"/>
</dbReference>
<feature type="domain" description="Glycosyl transferase family 1" evidence="1">
    <location>
        <begin position="184"/>
        <end position="339"/>
    </location>
</feature>
<comment type="caution">
    <text evidence="3">The sequence shown here is derived from an EMBL/GenBank/DDBJ whole genome shotgun (WGS) entry which is preliminary data.</text>
</comment>
<keyword evidence="3" id="KW-0328">Glycosyltransferase</keyword>
<protein>
    <submittedName>
        <fullName evidence="3">Group 1 glycosyl transferase</fullName>
        <ecNumber evidence="3">2.4.1.250</ecNumber>
    </submittedName>
</protein>
<evidence type="ECO:0000259" key="2">
    <source>
        <dbReference type="Pfam" id="PF13439"/>
    </source>
</evidence>
<dbReference type="CDD" id="cd03820">
    <property type="entry name" value="GT4_AmsD-like"/>
    <property type="match status" value="1"/>
</dbReference>
<dbReference type="GO" id="GO:0102710">
    <property type="term" value="F:D-inositol-3-phosphate glycosyltransferase activity"/>
    <property type="evidence" value="ECO:0007669"/>
    <property type="project" value="UniProtKB-EC"/>
</dbReference>
<reference evidence="3 4" key="1">
    <citation type="submission" date="2016-03" db="EMBL/GenBank/DDBJ databases">
        <authorList>
            <consortium name="Pathogen Informatics"/>
        </authorList>
    </citation>
    <scope>NUCLEOTIDE SEQUENCE [LARGE SCALE GENOMIC DNA]</scope>
    <source>
        <strain evidence="4">e1424</strain>
    </source>
</reference>
<name>A0A822X4B5_9ENTR</name>
<dbReference type="EC" id="2.4.1.250" evidence="3"/>
<dbReference type="SUPFAM" id="SSF53756">
    <property type="entry name" value="UDP-Glycosyltransferase/glycogen phosphorylase"/>
    <property type="match status" value="1"/>
</dbReference>